<evidence type="ECO:0000256" key="7">
    <source>
        <dbReference type="SAM" id="Phobius"/>
    </source>
</evidence>
<organism evidence="8 9">
    <name type="scientific">Rhizobium soli</name>
    <dbReference type="NCBI Taxonomy" id="424798"/>
    <lineage>
        <taxon>Bacteria</taxon>
        <taxon>Pseudomonadati</taxon>
        <taxon>Pseudomonadota</taxon>
        <taxon>Alphaproteobacteria</taxon>
        <taxon>Hyphomicrobiales</taxon>
        <taxon>Rhizobiaceae</taxon>
        <taxon>Rhizobium/Agrobacterium group</taxon>
        <taxon>Rhizobium</taxon>
    </lineage>
</organism>
<feature type="transmembrane region" description="Helical" evidence="7">
    <location>
        <begin position="407"/>
        <end position="433"/>
    </location>
</feature>
<feature type="transmembrane region" description="Helical" evidence="7">
    <location>
        <begin position="277"/>
        <end position="295"/>
    </location>
</feature>
<protein>
    <submittedName>
        <fullName evidence="8">MFS family permease</fullName>
    </submittedName>
</protein>
<dbReference type="GO" id="GO:0005886">
    <property type="term" value="C:plasma membrane"/>
    <property type="evidence" value="ECO:0007669"/>
    <property type="project" value="TreeGrafter"/>
</dbReference>
<dbReference type="PANTHER" id="PTHR23501">
    <property type="entry name" value="MAJOR FACILITATOR SUPERFAMILY"/>
    <property type="match status" value="1"/>
</dbReference>
<dbReference type="Proteomes" id="UP000585437">
    <property type="component" value="Unassembled WGS sequence"/>
</dbReference>
<keyword evidence="3 7" id="KW-0812">Transmembrane</keyword>
<feature type="region of interest" description="Disordered" evidence="6">
    <location>
        <begin position="1"/>
        <end position="27"/>
    </location>
</feature>
<feature type="transmembrane region" description="Helical" evidence="7">
    <location>
        <begin position="124"/>
        <end position="141"/>
    </location>
</feature>
<proteinExistence type="predicted"/>
<comment type="subcellular location">
    <subcellularLocation>
        <location evidence="1">Endomembrane system</location>
        <topology evidence="1">Multi-pass membrane protein</topology>
    </subcellularLocation>
</comment>
<feature type="transmembrane region" description="Helical" evidence="7">
    <location>
        <begin position="95"/>
        <end position="112"/>
    </location>
</feature>
<evidence type="ECO:0000313" key="9">
    <source>
        <dbReference type="Proteomes" id="UP000585437"/>
    </source>
</evidence>
<feature type="transmembrane region" description="Helical" evidence="7">
    <location>
        <begin position="147"/>
        <end position="170"/>
    </location>
</feature>
<dbReference type="AlphaFoldDB" id="A0A7X0MSS2"/>
<evidence type="ECO:0000256" key="2">
    <source>
        <dbReference type="ARBA" id="ARBA00022448"/>
    </source>
</evidence>
<reference evidence="8 9" key="1">
    <citation type="submission" date="2020-08" db="EMBL/GenBank/DDBJ databases">
        <title>The Agave Microbiome: Exploring the role of microbial communities in plant adaptations to desert environments.</title>
        <authorList>
            <person name="Partida-Martinez L.P."/>
        </authorList>
    </citation>
    <scope>NUCLEOTIDE SEQUENCE [LARGE SCALE GENOMIC DNA]</scope>
    <source>
        <strain evidence="8 9">AS3.12</strain>
    </source>
</reference>
<evidence type="ECO:0000256" key="3">
    <source>
        <dbReference type="ARBA" id="ARBA00022692"/>
    </source>
</evidence>
<feature type="transmembrane region" description="Helical" evidence="7">
    <location>
        <begin position="54"/>
        <end position="75"/>
    </location>
</feature>
<name>A0A7X0MSS2_9HYPH</name>
<evidence type="ECO:0000256" key="5">
    <source>
        <dbReference type="ARBA" id="ARBA00023136"/>
    </source>
</evidence>
<feature type="transmembrane region" description="Helical" evidence="7">
    <location>
        <begin position="315"/>
        <end position="339"/>
    </location>
</feature>
<feature type="transmembrane region" description="Helical" evidence="7">
    <location>
        <begin position="378"/>
        <end position="395"/>
    </location>
</feature>
<evidence type="ECO:0000256" key="4">
    <source>
        <dbReference type="ARBA" id="ARBA00022989"/>
    </source>
</evidence>
<sequence length="570" mass="61641">MSSRDTTVVKDDVENSDASPDAGRSAASAVQDAAPAVAPPVAPPAFVPKPLPIALLYAFASIAAAVMQGLGTSLISANLQQIAGPMEATQTEASWLVAAYLFPNASLGLFLFKVRTQYGIRNFCEIAIIPYVIISLAHLWVNDLSVAIALRFFAGAAAAPVSSIAILYMLEIFPPEKKLNIGICLALIGLLLATPIAGLVSPSLLDERDLQGLYLLELGLALIVFGLVFLLPLTSPPRAKVIAPLDFVSYALLATSMGCLAVVFTMGRLYWWLEADWLGWLLVVAIVTGVLMTIIELNRKTNLIDVRWITSREIIHFAGVLLVFRMLLTEQSTGAINFFKQLGLFNEQMAGLYWAILIASVISGLVCALVMKPGREGFIHLVALILIAAGCYMDSQSTVLTRPEQMYVSQAMIAFGSGLFLPPAMAVGFAAALKKGLTYVISFIAVFLFTQKVGAFLGSGLFGTFVTWREQYHSSILTSRLLPTDPMVTARIQQYVGAYVRSTSDLTQRTIQGTTTFAKAVQQQAYVLAYNDAFYVTFLIAIGAIVMLVCHLAWTHRDRLIPHASASTQA</sequence>
<evidence type="ECO:0000256" key="1">
    <source>
        <dbReference type="ARBA" id="ARBA00004127"/>
    </source>
</evidence>
<dbReference type="PANTHER" id="PTHR23501:SF191">
    <property type="entry name" value="VACUOLAR BASIC AMINO ACID TRANSPORTER 4"/>
    <property type="match status" value="1"/>
</dbReference>
<dbReference type="EMBL" id="JACHBU010000006">
    <property type="protein sequence ID" value="MBB6510004.1"/>
    <property type="molecule type" value="Genomic_DNA"/>
</dbReference>
<feature type="transmembrane region" description="Helical" evidence="7">
    <location>
        <begin position="440"/>
        <end position="462"/>
    </location>
</feature>
<feature type="transmembrane region" description="Helical" evidence="7">
    <location>
        <begin position="247"/>
        <end position="271"/>
    </location>
</feature>
<dbReference type="SUPFAM" id="SSF103473">
    <property type="entry name" value="MFS general substrate transporter"/>
    <property type="match status" value="1"/>
</dbReference>
<feature type="transmembrane region" description="Helical" evidence="7">
    <location>
        <begin position="213"/>
        <end position="235"/>
    </location>
</feature>
<keyword evidence="2" id="KW-0813">Transport</keyword>
<comment type="caution">
    <text evidence="8">The sequence shown here is derived from an EMBL/GenBank/DDBJ whole genome shotgun (WGS) entry which is preliminary data.</text>
</comment>
<feature type="transmembrane region" description="Helical" evidence="7">
    <location>
        <begin position="351"/>
        <end position="371"/>
    </location>
</feature>
<gene>
    <name evidence="8" type="ORF">F4695_003388</name>
</gene>
<keyword evidence="5 7" id="KW-0472">Membrane</keyword>
<dbReference type="GO" id="GO:0012505">
    <property type="term" value="C:endomembrane system"/>
    <property type="evidence" value="ECO:0007669"/>
    <property type="project" value="UniProtKB-SubCell"/>
</dbReference>
<keyword evidence="9" id="KW-1185">Reference proteome</keyword>
<dbReference type="Gene3D" id="1.20.1250.20">
    <property type="entry name" value="MFS general substrate transporter like domains"/>
    <property type="match status" value="1"/>
</dbReference>
<keyword evidence="4 7" id="KW-1133">Transmembrane helix</keyword>
<feature type="transmembrane region" description="Helical" evidence="7">
    <location>
        <begin position="533"/>
        <end position="554"/>
    </location>
</feature>
<accession>A0A7X0MSS2</accession>
<evidence type="ECO:0000256" key="6">
    <source>
        <dbReference type="SAM" id="MobiDB-lite"/>
    </source>
</evidence>
<dbReference type="GO" id="GO:0022857">
    <property type="term" value="F:transmembrane transporter activity"/>
    <property type="evidence" value="ECO:0007669"/>
    <property type="project" value="TreeGrafter"/>
</dbReference>
<evidence type="ECO:0000313" key="8">
    <source>
        <dbReference type="EMBL" id="MBB6510004.1"/>
    </source>
</evidence>
<dbReference type="InterPro" id="IPR036259">
    <property type="entry name" value="MFS_trans_sf"/>
</dbReference>
<feature type="transmembrane region" description="Helical" evidence="7">
    <location>
        <begin position="182"/>
        <end position="201"/>
    </location>
</feature>